<dbReference type="Pfam" id="PF02229">
    <property type="entry name" value="PC4"/>
    <property type="match status" value="1"/>
</dbReference>
<dbReference type="AlphaFoldDB" id="A0A3N4IA94"/>
<gene>
    <name evidence="9" type="ORF">BJ508DRAFT_414669</name>
</gene>
<reference evidence="9 10" key="1">
    <citation type="journal article" date="2018" name="Nat. Ecol. Evol.">
        <title>Pezizomycetes genomes reveal the molecular basis of ectomycorrhizal truffle lifestyle.</title>
        <authorList>
            <person name="Murat C."/>
            <person name="Payen T."/>
            <person name="Noel B."/>
            <person name="Kuo A."/>
            <person name="Morin E."/>
            <person name="Chen J."/>
            <person name="Kohler A."/>
            <person name="Krizsan K."/>
            <person name="Balestrini R."/>
            <person name="Da Silva C."/>
            <person name="Montanini B."/>
            <person name="Hainaut M."/>
            <person name="Levati E."/>
            <person name="Barry K.W."/>
            <person name="Belfiori B."/>
            <person name="Cichocki N."/>
            <person name="Clum A."/>
            <person name="Dockter R.B."/>
            <person name="Fauchery L."/>
            <person name="Guy J."/>
            <person name="Iotti M."/>
            <person name="Le Tacon F."/>
            <person name="Lindquist E.A."/>
            <person name="Lipzen A."/>
            <person name="Malagnac F."/>
            <person name="Mello A."/>
            <person name="Molinier V."/>
            <person name="Miyauchi S."/>
            <person name="Poulain J."/>
            <person name="Riccioni C."/>
            <person name="Rubini A."/>
            <person name="Sitrit Y."/>
            <person name="Splivallo R."/>
            <person name="Traeger S."/>
            <person name="Wang M."/>
            <person name="Zifcakova L."/>
            <person name="Wipf D."/>
            <person name="Zambonelli A."/>
            <person name="Paolocci F."/>
            <person name="Nowrousian M."/>
            <person name="Ottonello S."/>
            <person name="Baldrian P."/>
            <person name="Spatafora J.W."/>
            <person name="Henrissat B."/>
            <person name="Nagy L.G."/>
            <person name="Aury J.M."/>
            <person name="Wincker P."/>
            <person name="Grigoriev I.V."/>
            <person name="Bonfante P."/>
            <person name="Martin F.M."/>
        </authorList>
    </citation>
    <scope>NUCLEOTIDE SEQUENCE [LARGE SCALE GENOMIC DNA]</scope>
    <source>
        <strain evidence="9 10">RN42</strain>
    </source>
</reference>
<accession>A0A3N4IA94</accession>
<evidence type="ECO:0000256" key="4">
    <source>
        <dbReference type="ARBA" id="ARBA00023125"/>
    </source>
</evidence>
<dbReference type="Gene3D" id="2.30.31.10">
    <property type="entry name" value="Transcriptional Coactivator Pc4, Chain A"/>
    <property type="match status" value="1"/>
</dbReference>
<keyword evidence="6" id="KW-0539">Nucleus</keyword>
<sequence>MPPKFARKRAGTTNESASTKRNKPDDKPAGELKFPLPSTPKAPRAVSLSEFKGATYLNIREYYLSPTNEELPGKKGISLKVDQWRALLRAAPEIEAELKRRGEWLEYGSDEEKELEKRKKEVAEVKGVKATDKQEEEKKQNKKADKFKSKETIESEDEEDDEEEIAEEED</sequence>
<dbReference type="Proteomes" id="UP000275078">
    <property type="component" value="Unassembled WGS sequence"/>
</dbReference>
<evidence type="ECO:0000259" key="8">
    <source>
        <dbReference type="Pfam" id="PF02229"/>
    </source>
</evidence>
<evidence type="ECO:0000256" key="5">
    <source>
        <dbReference type="ARBA" id="ARBA00023163"/>
    </source>
</evidence>
<dbReference type="EMBL" id="ML119678">
    <property type="protein sequence ID" value="RPA81598.1"/>
    <property type="molecule type" value="Genomic_DNA"/>
</dbReference>
<name>A0A3N4IA94_ASCIM</name>
<protein>
    <recommendedName>
        <fullName evidence="8">Transcriptional coactivator p15 (PC4) C-terminal domain-containing protein</fullName>
    </recommendedName>
</protein>
<evidence type="ECO:0000256" key="2">
    <source>
        <dbReference type="ARBA" id="ARBA00009001"/>
    </source>
</evidence>
<feature type="compositionally biased region" description="Basic and acidic residues" evidence="7">
    <location>
        <begin position="114"/>
        <end position="153"/>
    </location>
</feature>
<evidence type="ECO:0000313" key="9">
    <source>
        <dbReference type="EMBL" id="RPA81598.1"/>
    </source>
</evidence>
<dbReference type="OrthoDB" id="2505440at2759"/>
<dbReference type="SUPFAM" id="SSF54447">
    <property type="entry name" value="ssDNA-binding transcriptional regulator domain"/>
    <property type="match status" value="1"/>
</dbReference>
<keyword evidence="5" id="KW-0804">Transcription</keyword>
<comment type="similarity">
    <text evidence="2">Belongs to the transcriptional coactivator PC4 family.</text>
</comment>
<feature type="region of interest" description="Disordered" evidence="7">
    <location>
        <begin position="108"/>
        <end position="170"/>
    </location>
</feature>
<evidence type="ECO:0000256" key="3">
    <source>
        <dbReference type="ARBA" id="ARBA00023015"/>
    </source>
</evidence>
<evidence type="ECO:0000256" key="6">
    <source>
        <dbReference type="ARBA" id="ARBA00023242"/>
    </source>
</evidence>
<dbReference type="InterPro" id="IPR009044">
    <property type="entry name" value="ssDNA-bd_transcriptional_reg"/>
</dbReference>
<keyword evidence="3" id="KW-0805">Transcription regulation</keyword>
<dbReference type="PANTHER" id="PTHR13215">
    <property type="entry name" value="RNA POLYMERASE II TRANSCRIPTIONAL COACTIVATOR"/>
    <property type="match status" value="1"/>
</dbReference>
<dbReference type="InterPro" id="IPR003173">
    <property type="entry name" value="PC4_C"/>
</dbReference>
<feature type="compositionally biased region" description="Acidic residues" evidence="7">
    <location>
        <begin position="154"/>
        <end position="170"/>
    </location>
</feature>
<dbReference type="GO" id="GO:0005634">
    <property type="term" value="C:nucleus"/>
    <property type="evidence" value="ECO:0007669"/>
    <property type="project" value="UniProtKB-SubCell"/>
</dbReference>
<dbReference type="GO" id="GO:0003677">
    <property type="term" value="F:DNA binding"/>
    <property type="evidence" value="ECO:0007669"/>
    <property type="project" value="UniProtKB-KW"/>
</dbReference>
<dbReference type="STRING" id="1160509.A0A3N4IA94"/>
<keyword evidence="10" id="KW-1185">Reference proteome</keyword>
<dbReference type="InterPro" id="IPR045125">
    <property type="entry name" value="Sub1/Tcp4-like"/>
</dbReference>
<evidence type="ECO:0000256" key="7">
    <source>
        <dbReference type="SAM" id="MobiDB-lite"/>
    </source>
</evidence>
<dbReference type="GO" id="GO:0003713">
    <property type="term" value="F:transcription coactivator activity"/>
    <property type="evidence" value="ECO:0007669"/>
    <property type="project" value="InterPro"/>
</dbReference>
<feature type="domain" description="Transcriptional coactivator p15 (PC4) C-terminal" evidence="8">
    <location>
        <begin position="44"/>
        <end position="89"/>
    </location>
</feature>
<evidence type="ECO:0000313" key="10">
    <source>
        <dbReference type="Proteomes" id="UP000275078"/>
    </source>
</evidence>
<organism evidence="9 10">
    <name type="scientific">Ascobolus immersus RN42</name>
    <dbReference type="NCBI Taxonomy" id="1160509"/>
    <lineage>
        <taxon>Eukaryota</taxon>
        <taxon>Fungi</taxon>
        <taxon>Dikarya</taxon>
        <taxon>Ascomycota</taxon>
        <taxon>Pezizomycotina</taxon>
        <taxon>Pezizomycetes</taxon>
        <taxon>Pezizales</taxon>
        <taxon>Ascobolaceae</taxon>
        <taxon>Ascobolus</taxon>
    </lineage>
</organism>
<comment type="subcellular location">
    <subcellularLocation>
        <location evidence="1">Nucleus</location>
    </subcellularLocation>
</comment>
<feature type="region of interest" description="Disordered" evidence="7">
    <location>
        <begin position="1"/>
        <end position="45"/>
    </location>
</feature>
<evidence type="ECO:0000256" key="1">
    <source>
        <dbReference type="ARBA" id="ARBA00004123"/>
    </source>
</evidence>
<dbReference type="GO" id="GO:0060261">
    <property type="term" value="P:positive regulation of transcription initiation by RNA polymerase II"/>
    <property type="evidence" value="ECO:0007669"/>
    <property type="project" value="InterPro"/>
</dbReference>
<keyword evidence="4" id="KW-0238">DNA-binding</keyword>
<proteinExistence type="inferred from homology"/>
<feature type="compositionally biased region" description="Basic residues" evidence="7">
    <location>
        <begin position="1"/>
        <end position="10"/>
    </location>
</feature>